<comment type="caution">
    <text evidence="1">The sequence shown here is derived from an EMBL/GenBank/DDBJ whole genome shotgun (WGS) entry which is preliminary data.</text>
</comment>
<protein>
    <submittedName>
        <fullName evidence="1">Uncharacterized protein</fullName>
    </submittedName>
</protein>
<evidence type="ECO:0000313" key="1">
    <source>
        <dbReference type="EMBL" id="RDX88979.1"/>
    </source>
</evidence>
<dbReference type="EMBL" id="QJKJ01005797">
    <property type="protein sequence ID" value="RDX88979.1"/>
    <property type="molecule type" value="Genomic_DNA"/>
</dbReference>
<sequence length="79" mass="9370">MSFAWKPRRTPGSTSRRLQFHDQQILRKEFQVGQKVLVFKSRKLQSRWDGPFVITNIFPYCVVELKDETTNNTFQVNGH</sequence>
<dbReference type="Proteomes" id="UP000257109">
    <property type="component" value="Unassembled WGS sequence"/>
</dbReference>
<organism evidence="1 2">
    <name type="scientific">Mucuna pruriens</name>
    <name type="common">Velvet bean</name>
    <name type="synonym">Dolichos pruriens</name>
    <dbReference type="NCBI Taxonomy" id="157652"/>
    <lineage>
        <taxon>Eukaryota</taxon>
        <taxon>Viridiplantae</taxon>
        <taxon>Streptophyta</taxon>
        <taxon>Embryophyta</taxon>
        <taxon>Tracheophyta</taxon>
        <taxon>Spermatophyta</taxon>
        <taxon>Magnoliopsida</taxon>
        <taxon>eudicotyledons</taxon>
        <taxon>Gunneridae</taxon>
        <taxon>Pentapetalae</taxon>
        <taxon>rosids</taxon>
        <taxon>fabids</taxon>
        <taxon>Fabales</taxon>
        <taxon>Fabaceae</taxon>
        <taxon>Papilionoideae</taxon>
        <taxon>50 kb inversion clade</taxon>
        <taxon>NPAAA clade</taxon>
        <taxon>indigoferoid/millettioid clade</taxon>
        <taxon>Phaseoleae</taxon>
        <taxon>Mucuna</taxon>
    </lineage>
</organism>
<keyword evidence="2" id="KW-1185">Reference proteome</keyword>
<dbReference type="AlphaFoldDB" id="A0A371GEI3"/>
<evidence type="ECO:0000313" key="2">
    <source>
        <dbReference type="Proteomes" id="UP000257109"/>
    </source>
</evidence>
<accession>A0A371GEI3</accession>
<gene>
    <name evidence="1" type="ORF">CR513_29361</name>
</gene>
<feature type="non-terminal residue" evidence="1">
    <location>
        <position position="1"/>
    </location>
</feature>
<dbReference type="OrthoDB" id="1723222at2759"/>
<proteinExistence type="predicted"/>
<name>A0A371GEI3_MUCPR</name>
<reference evidence="1" key="1">
    <citation type="submission" date="2018-05" db="EMBL/GenBank/DDBJ databases">
        <title>Draft genome of Mucuna pruriens seed.</title>
        <authorList>
            <person name="Nnadi N.E."/>
            <person name="Vos R."/>
            <person name="Hasami M.H."/>
            <person name="Devisetty U.K."/>
            <person name="Aguiy J.C."/>
        </authorList>
    </citation>
    <scope>NUCLEOTIDE SEQUENCE [LARGE SCALE GENOMIC DNA]</scope>
    <source>
        <strain evidence="1">JCA_2017</strain>
    </source>
</reference>